<dbReference type="EMBL" id="PYHS01000026">
    <property type="protein sequence ID" value="PSR58251.1"/>
    <property type="molecule type" value="Genomic_DNA"/>
</dbReference>
<organism evidence="2 3">
    <name type="scientific">Nocardia nova</name>
    <dbReference type="NCBI Taxonomy" id="37330"/>
    <lineage>
        <taxon>Bacteria</taxon>
        <taxon>Bacillati</taxon>
        <taxon>Actinomycetota</taxon>
        <taxon>Actinomycetes</taxon>
        <taxon>Mycobacteriales</taxon>
        <taxon>Nocardiaceae</taxon>
        <taxon>Nocardia</taxon>
    </lineage>
</organism>
<feature type="region of interest" description="Disordered" evidence="1">
    <location>
        <begin position="1"/>
        <end position="27"/>
    </location>
</feature>
<comment type="caution">
    <text evidence="2">The sequence shown here is derived from an EMBL/GenBank/DDBJ whole genome shotgun (WGS) entry which is preliminary data.</text>
</comment>
<evidence type="ECO:0000256" key="1">
    <source>
        <dbReference type="SAM" id="MobiDB-lite"/>
    </source>
</evidence>
<dbReference type="Proteomes" id="UP000241647">
    <property type="component" value="Unassembled WGS sequence"/>
</dbReference>
<evidence type="ECO:0000313" key="2">
    <source>
        <dbReference type="EMBL" id="PSR58251.1"/>
    </source>
</evidence>
<protein>
    <submittedName>
        <fullName evidence="2">Uncharacterized protein</fullName>
    </submittedName>
</protein>
<accession>A0A2T2YRX7</accession>
<proteinExistence type="predicted"/>
<reference evidence="2 3" key="1">
    <citation type="submission" date="2018-02" db="EMBL/GenBank/DDBJ databases">
        <title>8 Nocardia nova and 1 Nocardia cyriacigeorgica strain used for evolution to TMP-SMX.</title>
        <authorList>
            <person name="Mehta H."/>
            <person name="Weng J."/>
            <person name="Shamoo Y."/>
        </authorList>
    </citation>
    <scope>NUCLEOTIDE SEQUENCE [LARGE SCALE GENOMIC DNA]</scope>
    <source>
        <strain evidence="2 3">ATCC 33727</strain>
    </source>
</reference>
<name>A0A2T2YRX7_9NOCA</name>
<dbReference type="AlphaFoldDB" id="A0A2T2YRX7"/>
<evidence type="ECO:0000313" key="3">
    <source>
        <dbReference type="Proteomes" id="UP000241647"/>
    </source>
</evidence>
<sequence length="286" mass="30126">MQQQGRRDATEDETGGGRGRGDEQRGASTALRLGRWHFRRGGHGGRDGHGGGFGLGRGFGGGHRRRIRLNRTVGGVDRGQHIGDHQRVLGAGRIGRSGPGRGREHGCQGRAGSVARMTAAVVGGRQVGVADQNHRAQPQVVEGLAQAAHILGRPVAGMGGVELGRAAQMLGGQVDQAEDRRRHQILGAVGLPVVDGDAGGITDRPDESGDRVGMSGRRLTTERGIALVGHVQHRLARDVQGFGRLVGFATAGDDRRDALILGDPQAHPCGHPQYLASVSRARRSHE</sequence>
<gene>
    <name evidence="2" type="ORF">C8259_31485</name>
</gene>